<reference evidence="1" key="2">
    <citation type="submission" date="2022-01" db="EMBL/GenBank/DDBJ databases">
        <authorList>
            <person name="Yamashiro T."/>
            <person name="Shiraishi A."/>
            <person name="Satake H."/>
            <person name="Nakayama K."/>
        </authorList>
    </citation>
    <scope>NUCLEOTIDE SEQUENCE</scope>
</reference>
<reference evidence="1" key="1">
    <citation type="journal article" date="2022" name="Int. J. Mol. Sci.">
        <title>Draft Genome of Tanacetum Coccineum: Genomic Comparison of Closely Related Tanacetum-Family Plants.</title>
        <authorList>
            <person name="Yamashiro T."/>
            <person name="Shiraishi A."/>
            <person name="Nakayama K."/>
            <person name="Satake H."/>
        </authorList>
    </citation>
    <scope>NUCLEOTIDE SEQUENCE</scope>
</reference>
<evidence type="ECO:0000313" key="1">
    <source>
        <dbReference type="EMBL" id="GJU00273.1"/>
    </source>
</evidence>
<sequence length="169" mass="18815">MFHVLLYEMVADCDAFVLECWTELQDMAMTGKENGVNILKLIDEGPFQIGTIRDTLAEGIEGAHQLGLERARVYSDLSPEDIEIEFEGPPTDDQLYITEATRAHANETTHQYKDSKPQFQDGRLIVSECFRVDIIETRGTCKGTGGNTGYECSSEQSCRTLIPGQAMAD</sequence>
<comment type="caution">
    <text evidence="1">The sequence shown here is derived from an EMBL/GenBank/DDBJ whole genome shotgun (WGS) entry which is preliminary data.</text>
</comment>
<organism evidence="1 2">
    <name type="scientific">Tanacetum coccineum</name>
    <dbReference type="NCBI Taxonomy" id="301880"/>
    <lineage>
        <taxon>Eukaryota</taxon>
        <taxon>Viridiplantae</taxon>
        <taxon>Streptophyta</taxon>
        <taxon>Embryophyta</taxon>
        <taxon>Tracheophyta</taxon>
        <taxon>Spermatophyta</taxon>
        <taxon>Magnoliopsida</taxon>
        <taxon>eudicotyledons</taxon>
        <taxon>Gunneridae</taxon>
        <taxon>Pentapetalae</taxon>
        <taxon>asterids</taxon>
        <taxon>campanulids</taxon>
        <taxon>Asterales</taxon>
        <taxon>Asteraceae</taxon>
        <taxon>Asteroideae</taxon>
        <taxon>Anthemideae</taxon>
        <taxon>Anthemidinae</taxon>
        <taxon>Tanacetum</taxon>
    </lineage>
</organism>
<accession>A0ABQ5ILD4</accession>
<evidence type="ECO:0000313" key="2">
    <source>
        <dbReference type="Proteomes" id="UP001151760"/>
    </source>
</evidence>
<proteinExistence type="predicted"/>
<protein>
    <submittedName>
        <fullName evidence="1">Uncharacterized protein</fullName>
    </submittedName>
</protein>
<gene>
    <name evidence="1" type="ORF">Tco_1110611</name>
</gene>
<dbReference type="EMBL" id="BQNB010020848">
    <property type="protein sequence ID" value="GJU00273.1"/>
    <property type="molecule type" value="Genomic_DNA"/>
</dbReference>
<keyword evidence="2" id="KW-1185">Reference proteome</keyword>
<name>A0ABQ5ILD4_9ASTR</name>
<dbReference type="Proteomes" id="UP001151760">
    <property type="component" value="Unassembled WGS sequence"/>
</dbReference>